<keyword evidence="4" id="KW-0460">Magnesium</keyword>
<dbReference type="SUPFAM" id="SSF56219">
    <property type="entry name" value="DNase I-like"/>
    <property type="match status" value="1"/>
</dbReference>
<dbReference type="OMA" id="KIENCFT"/>
<evidence type="ECO:0000256" key="2">
    <source>
        <dbReference type="ARBA" id="ARBA00022723"/>
    </source>
</evidence>
<name>A0A8C5BJE8_GADMO</name>
<evidence type="ECO:0000256" key="4">
    <source>
        <dbReference type="ARBA" id="ARBA00022842"/>
    </source>
</evidence>
<reference evidence="5" key="1">
    <citation type="submission" date="2025-08" db="UniProtKB">
        <authorList>
            <consortium name="Ensembl"/>
        </authorList>
    </citation>
    <scope>IDENTIFICATION</scope>
</reference>
<dbReference type="PANTHER" id="PTHR22748">
    <property type="entry name" value="AP ENDONUCLEASE"/>
    <property type="match status" value="1"/>
</dbReference>
<evidence type="ECO:0000256" key="3">
    <source>
        <dbReference type="ARBA" id="ARBA00022801"/>
    </source>
</evidence>
<dbReference type="AlphaFoldDB" id="A0A8C5BJE8"/>
<reference evidence="5" key="2">
    <citation type="submission" date="2025-09" db="UniProtKB">
        <authorList>
            <consortium name="Ensembl"/>
        </authorList>
    </citation>
    <scope>IDENTIFICATION</scope>
</reference>
<organism evidence="5 6">
    <name type="scientific">Gadus morhua</name>
    <name type="common">Atlantic cod</name>
    <dbReference type="NCBI Taxonomy" id="8049"/>
    <lineage>
        <taxon>Eukaryota</taxon>
        <taxon>Metazoa</taxon>
        <taxon>Chordata</taxon>
        <taxon>Craniata</taxon>
        <taxon>Vertebrata</taxon>
        <taxon>Euteleostomi</taxon>
        <taxon>Actinopterygii</taxon>
        <taxon>Neopterygii</taxon>
        <taxon>Teleostei</taxon>
        <taxon>Neoteleostei</taxon>
        <taxon>Acanthomorphata</taxon>
        <taxon>Zeiogadaria</taxon>
        <taxon>Gadariae</taxon>
        <taxon>Gadiformes</taxon>
        <taxon>Gadoidei</taxon>
        <taxon>Gadidae</taxon>
        <taxon>Gadus</taxon>
    </lineage>
</organism>
<accession>A0A8C5BJE8</accession>
<keyword evidence="2" id="KW-0479">Metal-binding</keyword>
<dbReference type="PANTHER" id="PTHR22748:SF26">
    <property type="entry name" value="ENDONUCLEASE_EXONUCLEASE_PHOSPHATASE DOMAIN-CONTAINING PROTEIN"/>
    <property type="match status" value="1"/>
</dbReference>
<evidence type="ECO:0000256" key="1">
    <source>
        <dbReference type="ARBA" id="ARBA00001946"/>
    </source>
</evidence>
<dbReference type="Gene3D" id="3.60.10.10">
    <property type="entry name" value="Endonuclease/exonuclease/phosphatase"/>
    <property type="match status" value="1"/>
</dbReference>
<comment type="cofactor">
    <cofactor evidence="1">
        <name>Mg(2+)</name>
        <dbReference type="ChEBI" id="CHEBI:18420"/>
    </cofactor>
</comment>
<protein>
    <submittedName>
        <fullName evidence="5">Uncharacterized protein</fullName>
    </submittedName>
</protein>
<dbReference type="InterPro" id="IPR036691">
    <property type="entry name" value="Endo/exonu/phosph_ase_sf"/>
</dbReference>
<dbReference type="InterPro" id="IPR004808">
    <property type="entry name" value="AP_endonuc_1"/>
</dbReference>
<dbReference type="Proteomes" id="UP000694546">
    <property type="component" value="Chromosome 4"/>
</dbReference>
<evidence type="ECO:0000313" key="6">
    <source>
        <dbReference type="Proteomes" id="UP000694546"/>
    </source>
</evidence>
<keyword evidence="3" id="KW-0378">Hydrolase</keyword>
<dbReference type="Ensembl" id="ENSGMOT00000052425.1">
    <property type="protein sequence ID" value="ENSGMOP00000047959.1"/>
    <property type="gene ID" value="ENSGMOG00000036374.1"/>
</dbReference>
<sequence length="108" mass="12487">MGELKIISLIVNGLNNCIKRKKLMLEMDKEKADIVYLQETHLENEEHKLKKLSNSQVRYSSYNSKRRVAILIKQHVNFKIENCFTDKKGRYGLLVGKIGGMDFSLSNV</sequence>
<evidence type="ECO:0000313" key="5">
    <source>
        <dbReference type="Ensembl" id="ENSGMOP00000047959.1"/>
    </source>
</evidence>
<dbReference type="GeneTree" id="ENSGT00940000177144"/>
<keyword evidence="6" id="KW-1185">Reference proteome</keyword>
<proteinExistence type="predicted"/>